<dbReference type="EMBL" id="FPBX01000025">
    <property type="protein sequence ID" value="SFU83360.1"/>
    <property type="molecule type" value="Genomic_DNA"/>
</dbReference>
<sequence length="168" mass="18556">MFWHLKQFAYSFHETIMKRAIGEAGHGNYAPLGVFAWYVPAMIAADVTKGLMLGAGELPGYMKNYDLGDWMMHGVKRAGILGIGDIGDIGDIGVEAAKDVTSLAGPTVEQATDFFFKPLEDNLIKALPANAPGMCWRSSPGIDRKPLSFWATCRRSARWKWNSNPFWG</sequence>
<proteinExistence type="predicted"/>
<evidence type="ECO:0000313" key="1">
    <source>
        <dbReference type="EMBL" id="SFU83360.1"/>
    </source>
</evidence>
<gene>
    <name evidence="1" type="ORF">SAMN04489707_102512</name>
</gene>
<organism evidence="1 2">
    <name type="scientific">Paenacidovorax caeni</name>
    <dbReference type="NCBI Taxonomy" id="343013"/>
    <lineage>
        <taxon>Bacteria</taxon>
        <taxon>Pseudomonadati</taxon>
        <taxon>Pseudomonadota</taxon>
        <taxon>Betaproteobacteria</taxon>
        <taxon>Burkholderiales</taxon>
        <taxon>Comamonadaceae</taxon>
        <taxon>Paenacidovorax</taxon>
    </lineage>
</organism>
<name>A0A1I7JDV5_9BURK</name>
<dbReference type="AlphaFoldDB" id="A0A1I7JDV5"/>
<evidence type="ECO:0000313" key="2">
    <source>
        <dbReference type="Proteomes" id="UP000183656"/>
    </source>
</evidence>
<protein>
    <submittedName>
        <fullName evidence="1">Uncharacterized protein</fullName>
    </submittedName>
</protein>
<reference evidence="1 2" key="1">
    <citation type="submission" date="2016-10" db="EMBL/GenBank/DDBJ databases">
        <authorList>
            <person name="de Groot N.N."/>
        </authorList>
    </citation>
    <scope>NUCLEOTIDE SEQUENCE [LARGE SCALE GENOMIC DNA]</scope>
    <source>
        <strain evidence="1 2">R-24608</strain>
    </source>
</reference>
<dbReference type="RefSeq" id="WP_233495078.1">
    <property type="nucleotide sequence ID" value="NZ_CYIG01000033.1"/>
</dbReference>
<dbReference type="Proteomes" id="UP000183656">
    <property type="component" value="Unassembled WGS sequence"/>
</dbReference>
<accession>A0A1I7JDV5</accession>
<keyword evidence="2" id="KW-1185">Reference proteome</keyword>